<feature type="signal peptide" evidence="1">
    <location>
        <begin position="1"/>
        <end position="23"/>
    </location>
</feature>
<dbReference type="Proteomes" id="UP001207654">
    <property type="component" value="Unassembled WGS sequence"/>
</dbReference>
<accession>A0ABT4A7P7</accession>
<reference evidence="2 3" key="1">
    <citation type="submission" date="2022-11" db="EMBL/GenBank/DDBJ databases">
        <title>Minimal conservation of predation-associated metabolite biosynthetic gene clusters underscores biosynthetic potential of Myxococcota including descriptions for ten novel species: Archangium lansinium sp. nov., Myxococcus landrumus sp. nov., Nannocystis bai.</title>
        <authorList>
            <person name="Ahearne A."/>
            <person name="Stevens C."/>
            <person name="Phillips K."/>
        </authorList>
    </citation>
    <scope>NUCLEOTIDE SEQUENCE [LARGE SCALE GENOMIC DNA]</scope>
    <source>
        <strain evidence="2 3">MIWBW</strain>
    </source>
</reference>
<evidence type="ECO:0000313" key="3">
    <source>
        <dbReference type="Proteomes" id="UP001207654"/>
    </source>
</evidence>
<keyword evidence="3" id="KW-1185">Reference proteome</keyword>
<keyword evidence="1" id="KW-0732">Signal</keyword>
<feature type="chain" id="PRO_5045957460" evidence="1">
    <location>
        <begin position="24"/>
        <end position="168"/>
    </location>
</feature>
<protein>
    <submittedName>
        <fullName evidence="2">Uncharacterized protein</fullName>
    </submittedName>
</protein>
<gene>
    <name evidence="2" type="ORF">OV287_21045</name>
</gene>
<name>A0ABT4A7P7_9BACT</name>
<organism evidence="2 3">
    <name type="scientific">Archangium lansingense</name>
    <dbReference type="NCBI Taxonomy" id="2995310"/>
    <lineage>
        <taxon>Bacteria</taxon>
        <taxon>Pseudomonadati</taxon>
        <taxon>Myxococcota</taxon>
        <taxon>Myxococcia</taxon>
        <taxon>Myxococcales</taxon>
        <taxon>Cystobacterineae</taxon>
        <taxon>Archangiaceae</taxon>
        <taxon>Archangium</taxon>
    </lineage>
</organism>
<dbReference type="RefSeq" id="WP_267535827.1">
    <property type="nucleotide sequence ID" value="NZ_JAPNKA010000001.1"/>
</dbReference>
<comment type="caution">
    <text evidence="2">The sequence shown here is derived from an EMBL/GenBank/DDBJ whole genome shotgun (WGS) entry which is preliminary data.</text>
</comment>
<proteinExistence type="predicted"/>
<sequence length="168" mass="18444">MKRLAPAIAALACVLAFAAPAQAQQVVQLQEKALSTRLASTVTTIQPQCWYCTALTVTAFDIVAPSGTVSHNDAAWAAIDYLGAQQYDAGTAISQATFASRLANWNYEELPPEIRTYVGTYGTNYTVSESYWGYMSAPDYCNYGHFYMLVFNQARKVLTVEVSSEHEC</sequence>
<evidence type="ECO:0000256" key="1">
    <source>
        <dbReference type="SAM" id="SignalP"/>
    </source>
</evidence>
<dbReference type="EMBL" id="JAPNKA010000001">
    <property type="protein sequence ID" value="MCY1076972.1"/>
    <property type="molecule type" value="Genomic_DNA"/>
</dbReference>
<evidence type="ECO:0000313" key="2">
    <source>
        <dbReference type="EMBL" id="MCY1076972.1"/>
    </source>
</evidence>